<accession>A0ABW3LM10</accession>
<dbReference type="RefSeq" id="WP_390363086.1">
    <property type="nucleotide sequence ID" value="NZ_JBHTKJ010000035.1"/>
</dbReference>
<dbReference type="PROSITE" id="PS50928">
    <property type="entry name" value="ABC_TM1"/>
    <property type="match status" value="1"/>
</dbReference>
<evidence type="ECO:0000256" key="1">
    <source>
        <dbReference type="ARBA" id="ARBA00004651"/>
    </source>
</evidence>
<evidence type="ECO:0000259" key="8">
    <source>
        <dbReference type="PROSITE" id="PS50928"/>
    </source>
</evidence>
<evidence type="ECO:0000256" key="4">
    <source>
        <dbReference type="ARBA" id="ARBA00022692"/>
    </source>
</evidence>
<keyword evidence="10" id="KW-1185">Reference proteome</keyword>
<name>A0ABW3LM10_9BACI</name>
<keyword evidence="5 7" id="KW-1133">Transmembrane helix</keyword>
<feature type="domain" description="ABC transmembrane type-1" evidence="8">
    <location>
        <begin position="68"/>
        <end position="252"/>
    </location>
</feature>
<dbReference type="Proteomes" id="UP001597040">
    <property type="component" value="Unassembled WGS sequence"/>
</dbReference>
<dbReference type="CDD" id="cd06261">
    <property type="entry name" value="TM_PBP2"/>
    <property type="match status" value="1"/>
</dbReference>
<feature type="transmembrane region" description="Helical" evidence="7">
    <location>
        <begin position="134"/>
        <end position="153"/>
    </location>
</feature>
<dbReference type="Gene3D" id="1.10.3720.10">
    <property type="entry name" value="MetI-like"/>
    <property type="match status" value="1"/>
</dbReference>
<evidence type="ECO:0000313" key="9">
    <source>
        <dbReference type="EMBL" id="MFD1039428.1"/>
    </source>
</evidence>
<evidence type="ECO:0000256" key="5">
    <source>
        <dbReference type="ARBA" id="ARBA00022989"/>
    </source>
</evidence>
<evidence type="ECO:0000256" key="6">
    <source>
        <dbReference type="ARBA" id="ARBA00023136"/>
    </source>
</evidence>
<evidence type="ECO:0000313" key="10">
    <source>
        <dbReference type="Proteomes" id="UP001597040"/>
    </source>
</evidence>
<dbReference type="Pfam" id="PF00528">
    <property type="entry name" value="BPD_transp_1"/>
    <property type="match status" value="1"/>
</dbReference>
<dbReference type="InterPro" id="IPR035906">
    <property type="entry name" value="MetI-like_sf"/>
</dbReference>
<sequence>MPSDEGRISVRWNARDIGLLLLTFVVIVALWEGIVRAFNISDNIFPTASDVGLYLFSNIVDGTFLSHFKVTFIETIGGFVIGSLGAIVLGVLVSEIRWINNLIYPYILATQAVPKVALAPLFLIWFGFGISSKIALAVTMVFFPVLVNTVTGLQNANESQIKLLQAYSASRWQILRRVKLPGSLPYIFAGLEIAIVLSIVAAVVSEFVGANAGLGYLIIIYNNQLNMAGQFSVLILLGVVGMALSALIQGISRKIVFWQ</sequence>
<proteinExistence type="inferred from homology"/>
<keyword evidence="3" id="KW-1003">Cell membrane</keyword>
<feature type="transmembrane region" description="Helical" evidence="7">
    <location>
        <begin position="231"/>
        <end position="251"/>
    </location>
</feature>
<evidence type="ECO:0000256" key="2">
    <source>
        <dbReference type="ARBA" id="ARBA00022448"/>
    </source>
</evidence>
<dbReference type="PANTHER" id="PTHR30151">
    <property type="entry name" value="ALKANE SULFONATE ABC TRANSPORTER-RELATED, MEMBRANE SUBUNIT"/>
    <property type="match status" value="1"/>
</dbReference>
<keyword evidence="6 7" id="KW-0472">Membrane</keyword>
<feature type="transmembrane region" description="Helical" evidence="7">
    <location>
        <begin position="186"/>
        <end position="219"/>
    </location>
</feature>
<protein>
    <submittedName>
        <fullName evidence="9">ABC transporter permease</fullName>
    </submittedName>
</protein>
<dbReference type="EMBL" id="JBHTKJ010000035">
    <property type="protein sequence ID" value="MFD1039428.1"/>
    <property type="molecule type" value="Genomic_DNA"/>
</dbReference>
<keyword evidence="4 7" id="KW-0812">Transmembrane</keyword>
<evidence type="ECO:0000256" key="3">
    <source>
        <dbReference type="ARBA" id="ARBA00022475"/>
    </source>
</evidence>
<keyword evidence="2 7" id="KW-0813">Transport</keyword>
<organism evidence="9 10">
    <name type="scientific">Virgibacillus byunsanensis</name>
    <dbReference type="NCBI Taxonomy" id="570945"/>
    <lineage>
        <taxon>Bacteria</taxon>
        <taxon>Bacillati</taxon>
        <taxon>Bacillota</taxon>
        <taxon>Bacilli</taxon>
        <taxon>Bacillales</taxon>
        <taxon>Bacillaceae</taxon>
        <taxon>Virgibacillus</taxon>
    </lineage>
</organism>
<feature type="transmembrane region" description="Helical" evidence="7">
    <location>
        <begin position="106"/>
        <end position="128"/>
    </location>
</feature>
<dbReference type="InterPro" id="IPR000515">
    <property type="entry name" value="MetI-like"/>
</dbReference>
<feature type="transmembrane region" description="Helical" evidence="7">
    <location>
        <begin position="72"/>
        <end position="94"/>
    </location>
</feature>
<comment type="subcellular location">
    <subcellularLocation>
        <location evidence="1 7">Cell membrane</location>
        <topology evidence="1 7">Multi-pass membrane protein</topology>
    </subcellularLocation>
</comment>
<gene>
    <name evidence="9" type="ORF">ACFQ3N_13640</name>
</gene>
<dbReference type="SUPFAM" id="SSF161098">
    <property type="entry name" value="MetI-like"/>
    <property type="match status" value="1"/>
</dbReference>
<dbReference type="PANTHER" id="PTHR30151:SF20">
    <property type="entry name" value="ABC TRANSPORTER PERMEASE PROTEIN HI_0355-RELATED"/>
    <property type="match status" value="1"/>
</dbReference>
<reference evidence="10" key="1">
    <citation type="journal article" date="2019" name="Int. J. Syst. Evol. Microbiol.">
        <title>The Global Catalogue of Microorganisms (GCM) 10K type strain sequencing project: providing services to taxonomists for standard genome sequencing and annotation.</title>
        <authorList>
            <consortium name="The Broad Institute Genomics Platform"/>
            <consortium name="The Broad Institute Genome Sequencing Center for Infectious Disease"/>
            <person name="Wu L."/>
            <person name="Ma J."/>
        </authorList>
    </citation>
    <scope>NUCLEOTIDE SEQUENCE [LARGE SCALE GENOMIC DNA]</scope>
    <source>
        <strain evidence="10">CCUG 56754</strain>
    </source>
</reference>
<comment type="similarity">
    <text evidence="7">Belongs to the binding-protein-dependent transport system permease family.</text>
</comment>
<evidence type="ECO:0000256" key="7">
    <source>
        <dbReference type="RuleBase" id="RU363032"/>
    </source>
</evidence>
<feature type="transmembrane region" description="Helical" evidence="7">
    <location>
        <begin position="12"/>
        <end position="31"/>
    </location>
</feature>
<comment type="caution">
    <text evidence="9">The sequence shown here is derived from an EMBL/GenBank/DDBJ whole genome shotgun (WGS) entry which is preliminary data.</text>
</comment>